<reference evidence="1 2" key="1">
    <citation type="journal article" date="2019" name="Commun. Biol.">
        <title>The bagworm genome reveals a unique fibroin gene that provides high tensile strength.</title>
        <authorList>
            <person name="Kono N."/>
            <person name="Nakamura H."/>
            <person name="Ohtoshi R."/>
            <person name="Tomita M."/>
            <person name="Numata K."/>
            <person name="Arakawa K."/>
        </authorList>
    </citation>
    <scope>NUCLEOTIDE SEQUENCE [LARGE SCALE GENOMIC DNA]</scope>
</reference>
<sequence length="109" mass="11941">MLSALRAQSKLGASNVYCWSSFWALEFLKVRSWIANNRRAPATLTRQSVDLAEAVLRCCVQFVVASNEHLCSAVTDLKGDMAASRLNTFGPEVPHSIVPTAEPTDRSSD</sequence>
<evidence type="ECO:0000313" key="2">
    <source>
        <dbReference type="Proteomes" id="UP000299102"/>
    </source>
</evidence>
<comment type="caution">
    <text evidence="1">The sequence shown here is derived from an EMBL/GenBank/DDBJ whole genome shotgun (WGS) entry which is preliminary data.</text>
</comment>
<organism evidence="1 2">
    <name type="scientific">Eumeta variegata</name>
    <name type="common">Bagworm moth</name>
    <name type="synonym">Eumeta japonica</name>
    <dbReference type="NCBI Taxonomy" id="151549"/>
    <lineage>
        <taxon>Eukaryota</taxon>
        <taxon>Metazoa</taxon>
        <taxon>Ecdysozoa</taxon>
        <taxon>Arthropoda</taxon>
        <taxon>Hexapoda</taxon>
        <taxon>Insecta</taxon>
        <taxon>Pterygota</taxon>
        <taxon>Neoptera</taxon>
        <taxon>Endopterygota</taxon>
        <taxon>Lepidoptera</taxon>
        <taxon>Glossata</taxon>
        <taxon>Ditrysia</taxon>
        <taxon>Tineoidea</taxon>
        <taxon>Psychidae</taxon>
        <taxon>Oiketicinae</taxon>
        <taxon>Eumeta</taxon>
    </lineage>
</organism>
<dbReference type="EMBL" id="BGZK01001127">
    <property type="protein sequence ID" value="GBP71952.1"/>
    <property type="molecule type" value="Genomic_DNA"/>
</dbReference>
<proteinExistence type="predicted"/>
<dbReference type="Proteomes" id="UP000299102">
    <property type="component" value="Unassembled WGS sequence"/>
</dbReference>
<protein>
    <submittedName>
        <fullName evidence="1">Uncharacterized protein</fullName>
    </submittedName>
</protein>
<keyword evidence="2" id="KW-1185">Reference proteome</keyword>
<accession>A0A4C1YAN1</accession>
<dbReference type="AlphaFoldDB" id="A0A4C1YAN1"/>
<gene>
    <name evidence="1" type="ORF">EVAR_47898_1</name>
</gene>
<name>A0A4C1YAN1_EUMVA</name>
<evidence type="ECO:0000313" key="1">
    <source>
        <dbReference type="EMBL" id="GBP71952.1"/>
    </source>
</evidence>